<accession>A0A2V4A2E6</accession>
<protein>
    <recommendedName>
        <fullName evidence="4">Spore coat protein CotH</fullName>
    </recommendedName>
</protein>
<comment type="caution">
    <text evidence="2">The sequence shown here is derived from an EMBL/GenBank/DDBJ whole genome shotgun (WGS) entry which is preliminary data.</text>
</comment>
<name>A0A2V4A2E6_9BACT</name>
<sequence>MKMMKSVLILLFCVVLSSGLFGANIQDNGESIAGSEIFDNEKIHEIRISFLQCSAWDSLVNHKEARDSIEINRYLQGNVEVNGKKFYACGVRIKGESSYDFYPGRKKSFKINFGKYIKKQKLNGLKTINLNNAFKDPTFMREKLYLDFMRSEGLPVPRSAYANVYVNNELFGLYVLVEEINKGFVNRNFGNKSGAFFKGEPKANLLYIGDNQLDYERSYKLKSKDRKDYQELMDFIKTLDDCVKMDKEALAHIEEVFDVYECLKIFAITNLFMNVDAMNMLHRHNYYLYKNTLDHQFKWIPYDGNYAFCAFSSKFTMHQAENLSIYFMNDRYENTLMKTLFGIKKYREFYSNYIKELLNESFTEDNIEHGIDRLAISIRKHVYQDTMKMYSNLEFEKNLMIHLGDELDPGAFIPGLKTFTKKRIKAVRRELNIKDKNRD</sequence>
<keyword evidence="1" id="KW-0732">Signal</keyword>
<dbReference type="PANTHER" id="PTHR40050">
    <property type="entry name" value="INNER SPORE COAT PROTEIN H"/>
    <property type="match status" value="1"/>
</dbReference>
<feature type="chain" id="PRO_5016134653" description="Spore coat protein CotH" evidence="1">
    <location>
        <begin position="23"/>
        <end position="439"/>
    </location>
</feature>
<gene>
    <name evidence="2" type="ORF">DF185_02415</name>
</gene>
<dbReference type="OrthoDB" id="8901262at2"/>
<dbReference type="Pfam" id="PF08757">
    <property type="entry name" value="CotH"/>
    <property type="match status" value="1"/>
</dbReference>
<keyword evidence="3" id="KW-1185">Reference proteome</keyword>
<evidence type="ECO:0000313" key="2">
    <source>
        <dbReference type="EMBL" id="PXY02969.1"/>
    </source>
</evidence>
<evidence type="ECO:0008006" key="4">
    <source>
        <dbReference type="Google" id="ProtNLM"/>
    </source>
</evidence>
<organism evidence="2 3">
    <name type="scientific">Marinifilum breve</name>
    <dbReference type="NCBI Taxonomy" id="2184082"/>
    <lineage>
        <taxon>Bacteria</taxon>
        <taxon>Pseudomonadati</taxon>
        <taxon>Bacteroidota</taxon>
        <taxon>Bacteroidia</taxon>
        <taxon>Marinilabiliales</taxon>
        <taxon>Marinifilaceae</taxon>
    </lineage>
</organism>
<dbReference type="EMBL" id="QFLI01000001">
    <property type="protein sequence ID" value="PXY02969.1"/>
    <property type="molecule type" value="Genomic_DNA"/>
</dbReference>
<feature type="signal peptide" evidence="1">
    <location>
        <begin position="1"/>
        <end position="22"/>
    </location>
</feature>
<reference evidence="2 3" key="1">
    <citation type="submission" date="2018-05" db="EMBL/GenBank/DDBJ databases">
        <title>Marinifilum breve JC075T sp. nov., a marine bacterium isolated from Yongle Blue Hole in the South China Sea.</title>
        <authorList>
            <person name="Fu T."/>
        </authorList>
    </citation>
    <scope>NUCLEOTIDE SEQUENCE [LARGE SCALE GENOMIC DNA]</scope>
    <source>
        <strain evidence="2 3">JC075</strain>
    </source>
</reference>
<dbReference type="AlphaFoldDB" id="A0A2V4A2E6"/>
<evidence type="ECO:0000256" key="1">
    <source>
        <dbReference type="SAM" id="SignalP"/>
    </source>
</evidence>
<evidence type="ECO:0000313" key="3">
    <source>
        <dbReference type="Proteomes" id="UP000248079"/>
    </source>
</evidence>
<proteinExistence type="predicted"/>
<dbReference type="Proteomes" id="UP000248079">
    <property type="component" value="Unassembled WGS sequence"/>
</dbReference>
<dbReference type="PANTHER" id="PTHR40050:SF1">
    <property type="entry name" value="INNER SPORE COAT PROTEIN H"/>
    <property type="match status" value="1"/>
</dbReference>
<dbReference type="InterPro" id="IPR014867">
    <property type="entry name" value="Spore_coat_CotH_CotH2/3/7"/>
</dbReference>